<feature type="compositionally biased region" description="Low complexity" evidence="1">
    <location>
        <begin position="241"/>
        <end position="262"/>
    </location>
</feature>
<dbReference type="Proteomes" id="UP000541154">
    <property type="component" value="Unassembled WGS sequence"/>
</dbReference>
<evidence type="ECO:0000313" key="3">
    <source>
        <dbReference type="EMBL" id="KAF5859337.1"/>
    </source>
</evidence>
<dbReference type="Pfam" id="PF13668">
    <property type="entry name" value="Ferritin_2"/>
    <property type="match status" value="1"/>
</dbReference>
<gene>
    <name evidence="3" type="ORF">ETB97_002948</name>
</gene>
<organism evidence="3 4">
    <name type="scientific">Petromyces alliaceus</name>
    <name type="common">Aspergillus alliaceus</name>
    <dbReference type="NCBI Taxonomy" id="209559"/>
    <lineage>
        <taxon>Eukaryota</taxon>
        <taxon>Fungi</taxon>
        <taxon>Dikarya</taxon>
        <taxon>Ascomycota</taxon>
        <taxon>Pezizomycotina</taxon>
        <taxon>Eurotiomycetes</taxon>
        <taxon>Eurotiomycetidae</taxon>
        <taxon>Eurotiales</taxon>
        <taxon>Aspergillaceae</taxon>
        <taxon>Aspergillus</taxon>
        <taxon>Aspergillus subgen. Circumdati</taxon>
    </lineage>
</organism>
<feature type="region of interest" description="Disordered" evidence="1">
    <location>
        <begin position="232"/>
        <end position="269"/>
    </location>
</feature>
<dbReference type="AlphaFoldDB" id="A0A8H6E4N9"/>
<accession>A0A8H6E4N9</accession>
<comment type="caution">
    <text evidence="3">The sequence shown here is derived from an EMBL/GenBank/DDBJ whole genome shotgun (WGS) entry which is preliminary data.</text>
</comment>
<protein>
    <submittedName>
        <fullName evidence="3">Uncharacterized protein</fullName>
    </submittedName>
</protein>
<proteinExistence type="predicted"/>
<keyword evidence="2" id="KW-0732">Signal</keyword>
<sequence length="269" mass="27984">MPGTPLMRILSALSSLLLAGAALAQSSDCKPKSSDAQTVQFAYALQYLSERFWSSQPLNQTFLKDATNASRANYEANFKGITRENRLGIRAVQQVGNDVSGFSAPKCNFTFPSSKDADSFIKNALKIEQTVAGGLIGLSAYTQAPEVSFLLARLAAQHSSQAAYIGSETNSTYFPSNSTSLFPAYTPDEILKSGNQTGQLGTYFKNCVSAPSGPCGQKVNIGPLVATLNSTGAGGGGGGASSSASPSSSGASSTASSTSTSSSRKRKYY</sequence>
<feature type="signal peptide" evidence="2">
    <location>
        <begin position="1"/>
        <end position="24"/>
    </location>
</feature>
<evidence type="ECO:0000256" key="2">
    <source>
        <dbReference type="SAM" id="SignalP"/>
    </source>
</evidence>
<name>A0A8H6E4N9_PETAA</name>
<dbReference type="EMBL" id="SPNV01000168">
    <property type="protein sequence ID" value="KAF5859337.1"/>
    <property type="molecule type" value="Genomic_DNA"/>
</dbReference>
<evidence type="ECO:0000256" key="1">
    <source>
        <dbReference type="SAM" id="MobiDB-lite"/>
    </source>
</evidence>
<reference evidence="3 4" key="1">
    <citation type="submission" date="2019-04" db="EMBL/GenBank/DDBJ databases">
        <title>Aspergillus burnettii sp. nov., novel species from soil in southeast Queensland.</title>
        <authorList>
            <person name="Gilchrist C.L.M."/>
            <person name="Pitt J.I."/>
            <person name="Lange L."/>
            <person name="Lacey H.J."/>
            <person name="Vuong D."/>
            <person name="Midgley D.J."/>
            <person name="Greenfield P."/>
            <person name="Bradbury M."/>
            <person name="Lacey E."/>
            <person name="Busk P.K."/>
            <person name="Pilgaard B."/>
            <person name="Chooi Y.H."/>
            <person name="Piggott A.M."/>
        </authorList>
    </citation>
    <scope>NUCLEOTIDE SEQUENCE [LARGE SCALE GENOMIC DNA]</scope>
    <source>
        <strain evidence="3 4">FRR 5400</strain>
    </source>
</reference>
<feature type="chain" id="PRO_5034931019" evidence="2">
    <location>
        <begin position="25"/>
        <end position="269"/>
    </location>
</feature>
<evidence type="ECO:0000313" key="4">
    <source>
        <dbReference type="Proteomes" id="UP000541154"/>
    </source>
</evidence>
<keyword evidence="4" id="KW-1185">Reference proteome</keyword>